<gene>
    <name evidence="1" type="ORF">XB16_1949</name>
</gene>
<proteinExistence type="predicted"/>
<evidence type="ECO:0000313" key="2">
    <source>
        <dbReference type="Proteomes" id="UP000033961"/>
    </source>
</evidence>
<name>A0A2P1QTP5_9LEPT</name>
<dbReference type="AlphaFoldDB" id="A0A2P1QTP5"/>
<dbReference type="Proteomes" id="UP000033961">
    <property type="component" value="Chromosome I"/>
</dbReference>
<reference evidence="1 2" key="1">
    <citation type="journal article" date="2015" name="Genome Announc.">
        <title>Draft Genome Sequences of Leptospira santarosai Strains U160, U164, and U233, Isolated from Asymptomatic Cattle.</title>
        <authorList>
            <person name="Kremer F.S."/>
            <person name="Eslabao M.R."/>
            <person name="Provisor M."/>
            <person name="Woloski R.D."/>
            <person name="Ramires O.V."/>
            <person name="Moreno L.Z."/>
            <person name="Moreno A.M."/>
            <person name="Hamond C."/>
            <person name="Lilenbaum W."/>
            <person name="Dellagostin O.A."/>
        </authorList>
    </citation>
    <scope>NUCLEOTIDE SEQUENCE [LARGE SCALE GENOMIC DNA]</scope>
    <source>
        <strain evidence="1 2">U160</strain>
    </source>
</reference>
<sequence>MNKILICLGMEMQSKSFKLLIFLLFIFIGCKTETYFSNFLTGISNKNQALLVSSFNEEITIETGPLTLGHFSKNDEYGGFNSKKGYLYALFFDSSKWSELSGKGNQFRESLYDCLKNNPQMKTGKENKFGATVERSLYIGCNVESKTLKFDCVSEICKLSSIWLNEEFVE</sequence>
<dbReference type="PROSITE" id="PS51257">
    <property type="entry name" value="PROKAR_LIPOPROTEIN"/>
    <property type="match status" value="1"/>
</dbReference>
<accession>A0A2P1QTP5</accession>
<protein>
    <recommendedName>
        <fullName evidence="3">Lipoprotein</fullName>
    </recommendedName>
</protein>
<dbReference type="EMBL" id="CP027843">
    <property type="protein sequence ID" value="AVQ12276.1"/>
    <property type="molecule type" value="Genomic_DNA"/>
</dbReference>
<dbReference type="RefSeq" id="WP_026053533.1">
    <property type="nucleotide sequence ID" value="NZ_JASEXO010000112.1"/>
</dbReference>
<organism evidence="1 2">
    <name type="scientific">Leptospira santarosai</name>
    <dbReference type="NCBI Taxonomy" id="28183"/>
    <lineage>
        <taxon>Bacteria</taxon>
        <taxon>Pseudomonadati</taxon>
        <taxon>Spirochaetota</taxon>
        <taxon>Spirochaetia</taxon>
        <taxon>Leptospirales</taxon>
        <taxon>Leptospiraceae</taxon>
        <taxon>Leptospira</taxon>
    </lineage>
</organism>
<evidence type="ECO:0000313" key="1">
    <source>
        <dbReference type="EMBL" id="AVQ12276.1"/>
    </source>
</evidence>
<evidence type="ECO:0008006" key="3">
    <source>
        <dbReference type="Google" id="ProtNLM"/>
    </source>
</evidence>